<proteinExistence type="predicted"/>
<organism evidence="1 2">
    <name type="scientific">Vogesella indigofera</name>
    <name type="common">Pseudomonas indigofera</name>
    <dbReference type="NCBI Taxonomy" id="45465"/>
    <lineage>
        <taxon>Bacteria</taxon>
        <taxon>Pseudomonadati</taxon>
        <taxon>Pseudomonadota</taxon>
        <taxon>Betaproteobacteria</taxon>
        <taxon>Neisseriales</taxon>
        <taxon>Chromobacteriaceae</taxon>
        <taxon>Vogesella</taxon>
    </lineage>
</organism>
<dbReference type="EMBL" id="JAQQKY010000001">
    <property type="protein sequence ID" value="MDC7689794.1"/>
    <property type="molecule type" value="Genomic_DNA"/>
</dbReference>
<dbReference type="RefSeq" id="WP_272802309.1">
    <property type="nucleotide sequence ID" value="NZ_JAQQKY010000001.1"/>
</dbReference>
<accession>A0ABT5I0U0</accession>
<protein>
    <submittedName>
        <fullName evidence="1">Uncharacterized protein</fullName>
    </submittedName>
</protein>
<evidence type="ECO:0000313" key="2">
    <source>
        <dbReference type="Proteomes" id="UP001221566"/>
    </source>
</evidence>
<sequence length="187" mass="20694">MDLAELKEAGIRALSDSLLSSIGFIDSLREQGHNKVALIRLDLLVKNAVAGGQINAHLTHLHSVIRRQQGAFTHCLGLIRTSPIQEEEQYRIQCVLIFDGEQVLQDIQRGEEVGRYWVNIITEGQGSYFNYNPYRQLHGVVSGLGRIRTDVVSAMGWLSFQLCYGMGPVGLPLTIVGVPHGESPTGW</sequence>
<gene>
    <name evidence="1" type="ORF">PQU93_03235</name>
</gene>
<comment type="caution">
    <text evidence="1">The sequence shown here is derived from an EMBL/GenBank/DDBJ whole genome shotgun (WGS) entry which is preliminary data.</text>
</comment>
<dbReference type="Proteomes" id="UP001221566">
    <property type="component" value="Unassembled WGS sequence"/>
</dbReference>
<reference evidence="1 2" key="1">
    <citation type="submission" date="2023-01" db="EMBL/GenBank/DDBJ databases">
        <title>Novel species of the genus Vogesella isolated from rivers.</title>
        <authorList>
            <person name="Lu H."/>
        </authorList>
    </citation>
    <scope>NUCLEOTIDE SEQUENCE [LARGE SCALE GENOMIC DNA]</scope>
    <source>
        <strain evidence="1 2">SH7W</strain>
    </source>
</reference>
<keyword evidence="2" id="KW-1185">Reference proteome</keyword>
<name>A0ABT5I0U0_VOGIN</name>
<evidence type="ECO:0000313" key="1">
    <source>
        <dbReference type="EMBL" id="MDC7689794.1"/>
    </source>
</evidence>